<dbReference type="EMBL" id="CVRI01000047">
    <property type="protein sequence ID" value="CRK97478.1"/>
    <property type="molecule type" value="Genomic_DNA"/>
</dbReference>
<organism evidence="2 3">
    <name type="scientific">Clunio marinus</name>
    <dbReference type="NCBI Taxonomy" id="568069"/>
    <lineage>
        <taxon>Eukaryota</taxon>
        <taxon>Metazoa</taxon>
        <taxon>Ecdysozoa</taxon>
        <taxon>Arthropoda</taxon>
        <taxon>Hexapoda</taxon>
        <taxon>Insecta</taxon>
        <taxon>Pterygota</taxon>
        <taxon>Neoptera</taxon>
        <taxon>Endopterygota</taxon>
        <taxon>Diptera</taxon>
        <taxon>Nematocera</taxon>
        <taxon>Chironomoidea</taxon>
        <taxon>Chironomidae</taxon>
        <taxon>Clunio</taxon>
    </lineage>
</organism>
<keyword evidence="3" id="KW-1185">Reference proteome</keyword>
<proteinExistence type="predicted"/>
<protein>
    <submittedName>
        <fullName evidence="2">CLUMA_CG010867, isoform A</fullName>
    </submittedName>
</protein>
<reference evidence="2 3" key="1">
    <citation type="submission" date="2015-04" db="EMBL/GenBank/DDBJ databases">
        <authorList>
            <person name="Syromyatnikov M.Y."/>
            <person name="Popov V.N."/>
        </authorList>
    </citation>
    <scope>NUCLEOTIDE SEQUENCE [LARGE SCALE GENOMIC DNA]</scope>
</reference>
<dbReference type="AlphaFoldDB" id="A0A1J1IEQ2"/>
<gene>
    <name evidence="2" type="ORF">CLUMA_CG010867</name>
</gene>
<name>A0A1J1IEQ2_9DIPT</name>
<accession>A0A1J1IEQ2</accession>
<evidence type="ECO:0000256" key="1">
    <source>
        <dbReference type="SAM" id="MobiDB-lite"/>
    </source>
</evidence>
<sequence length="81" mass="9664">MSNATLEQQQRITRMLNVLFDTTRIKDSALFRPLGLKCWQAKKEQIISLIGCLKLDDYDRKKEKERNENEISEKRRPTIRI</sequence>
<evidence type="ECO:0000313" key="3">
    <source>
        <dbReference type="Proteomes" id="UP000183832"/>
    </source>
</evidence>
<dbReference type="Proteomes" id="UP000183832">
    <property type="component" value="Unassembled WGS sequence"/>
</dbReference>
<feature type="region of interest" description="Disordered" evidence="1">
    <location>
        <begin position="62"/>
        <end position="81"/>
    </location>
</feature>
<evidence type="ECO:0000313" key="2">
    <source>
        <dbReference type="EMBL" id="CRK97478.1"/>
    </source>
</evidence>